<evidence type="ECO:0000313" key="1">
    <source>
        <dbReference type="EMBL" id="MEG3437677.1"/>
    </source>
</evidence>
<dbReference type="EMBL" id="JBAFSM010000018">
    <property type="protein sequence ID" value="MEG3437677.1"/>
    <property type="molecule type" value="Genomic_DNA"/>
</dbReference>
<keyword evidence="2" id="KW-1185">Reference proteome</keyword>
<dbReference type="AlphaFoldDB" id="A0AAW9QUF6"/>
<comment type="caution">
    <text evidence="1">The sequence shown here is derived from an EMBL/GenBank/DDBJ whole genome shotgun (WGS) entry which is preliminary data.</text>
</comment>
<gene>
    <name evidence="1" type="ORF">V0288_11155</name>
</gene>
<dbReference type="RefSeq" id="WP_332865157.1">
    <property type="nucleotide sequence ID" value="NZ_JBAFSM010000018.1"/>
</dbReference>
<name>A0AAW9QUF6_9CHRO</name>
<dbReference type="Proteomes" id="UP001328733">
    <property type="component" value="Unassembled WGS sequence"/>
</dbReference>
<organism evidence="1 2">
    <name type="scientific">Pannus brasiliensis CCIBt3594</name>
    <dbReference type="NCBI Taxonomy" id="1427578"/>
    <lineage>
        <taxon>Bacteria</taxon>
        <taxon>Bacillati</taxon>
        <taxon>Cyanobacteriota</taxon>
        <taxon>Cyanophyceae</taxon>
        <taxon>Oscillatoriophycideae</taxon>
        <taxon>Chroococcales</taxon>
        <taxon>Microcystaceae</taxon>
        <taxon>Pannus</taxon>
    </lineage>
</organism>
<evidence type="ECO:0000313" key="2">
    <source>
        <dbReference type="Proteomes" id="UP001328733"/>
    </source>
</evidence>
<protein>
    <submittedName>
        <fullName evidence="1">Uncharacterized protein</fullName>
    </submittedName>
</protein>
<proteinExistence type="predicted"/>
<sequence length="98" mass="11582">MQTTSEVNMFGQNEIHHFEQLDDNFITFIDCDGEVRLKIPRSLGLTDEQVEWVRVLYTNTANKYYEVGIEVGKDRKQWEILQALGIPERFARHTYTDE</sequence>
<accession>A0AAW9QUF6</accession>
<reference evidence="1 2" key="1">
    <citation type="submission" date="2024-01" db="EMBL/GenBank/DDBJ databases">
        <title>Genomic insights into the taxonomy and metabolism of the cyanobacterium Pannus brasiliensis CCIBt3594.</title>
        <authorList>
            <person name="Machado M."/>
            <person name="Botero N.B."/>
            <person name="Andreote A.P.D."/>
            <person name="Feitosa A.M.T."/>
            <person name="Popin R."/>
            <person name="Sivonen K."/>
            <person name="Fiore M.F."/>
        </authorList>
    </citation>
    <scope>NUCLEOTIDE SEQUENCE [LARGE SCALE GENOMIC DNA]</scope>
    <source>
        <strain evidence="1 2">CCIBt3594</strain>
    </source>
</reference>